<feature type="compositionally biased region" description="Basic and acidic residues" evidence="1">
    <location>
        <begin position="76"/>
        <end position="85"/>
    </location>
</feature>
<gene>
    <name evidence="2" type="ORF">H920_15595</name>
</gene>
<reference evidence="2 3" key="1">
    <citation type="submission" date="2013-11" db="EMBL/GenBank/DDBJ databases">
        <title>The Damaraland mole rat (Fukomys damarensis) genome and evolution of African mole rats.</title>
        <authorList>
            <person name="Gladyshev V.N."/>
            <person name="Fang X."/>
        </authorList>
    </citation>
    <scope>NUCLEOTIDE SEQUENCE [LARGE SCALE GENOMIC DNA]</scope>
    <source>
        <tissue evidence="2">Liver</tissue>
    </source>
</reference>
<feature type="compositionally biased region" description="Basic and acidic residues" evidence="1">
    <location>
        <begin position="126"/>
        <end position="135"/>
    </location>
</feature>
<evidence type="ECO:0000313" key="2">
    <source>
        <dbReference type="EMBL" id="KFO23022.1"/>
    </source>
</evidence>
<evidence type="ECO:0000256" key="1">
    <source>
        <dbReference type="SAM" id="MobiDB-lite"/>
    </source>
</evidence>
<dbReference type="Proteomes" id="UP000028990">
    <property type="component" value="Unassembled WGS sequence"/>
</dbReference>
<evidence type="ECO:0000313" key="3">
    <source>
        <dbReference type="Proteomes" id="UP000028990"/>
    </source>
</evidence>
<accession>A0A091CWI5</accession>
<sequence>MNSVSLHVTEGHRVTSQALYTIYKWEWRPPVYTDSRRKMHLRIHGLPEIFREKCIYDRIHRGIAVGQAVGSDPEEEGSRGQREGPKFSPEMDNVVWQPRYPEYHNHHQDRLRCLEEEGKRGRKKGRGEEEEKEMHGLQQQKNRAC</sequence>
<dbReference type="EMBL" id="KN123860">
    <property type="protein sequence ID" value="KFO23022.1"/>
    <property type="molecule type" value="Genomic_DNA"/>
</dbReference>
<proteinExistence type="predicted"/>
<dbReference type="AlphaFoldDB" id="A0A091CWI5"/>
<feature type="compositionally biased region" description="Basic and acidic residues" evidence="1">
    <location>
        <begin position="101"/>
        <end position="119"/>
    </location>
</feature>
<feature type="region of interest" description="Disordered" evidence="1">
    <location>
        <begin position="66"/>
        <end position="145"/>
    </location>
</feature>
<name>A0A091CWI5_FUKDA</name>
<keyword evidence="3" id="KW-1185">Reference proteome</keyword>
<protein>
    <submittedName>
        <fullName evidence="2">Uncharacterized protein</fullName>
    </submittedName>
</protein>
<organism evidence="2 3">
    <name type="scientific">Fukomys damarensis</name>
    <name type="common">Damaraland mole rat</name>
    <name type="synonym">Cryptomys damarensis</name>
    <dbReference type="NCBI Taxonomy" id="885580"/>
    <lineage>
        <taxon>Eukaryota</taxon>
        <taxon>Metazoa</taxon>
        <taxon>Chordata</taxon>
        <taxon>Craniata</taxon>
        <taxon>Vertebrata</taxon>
        <taxon>Euteleostomi</taxon>
        <taxon>Mammalia</taxon>
        <taxon>Eutheria</taxon>
        <taxon>Euarchontoglires</taxon>
        <taxon>Glires</taxon>
        <taxon>Rodentia</taxon>
        <taxon>Hystricomorpha</taxon>
        <taxon>Bathyergidae</taxon>
        <taxon>Fukomys</taxon>
    </lineage>
</organism>